<dbReference type="CDD" id="cd00063">
    <property type="entry name" value="FN3"/>
    <property type="match status" value="1"/>
</dbReference>
<dbReference type="GO" id="GO:0043025">
    <property type="term" value="C:neuronal cell body"/>
    <property type="evidence" value="ECO:0007669"/>
    <property type="project" value="TreeGrafter"/>
</dbReference>
<dbReference type="STRING" id="135651.G0N7L5"/>
<dbReference type="OrthoDB" id="5857426at2759"/>
<feature type="domain" description="Ig-like" evidence="6">
    <location>
        <begin position="62"/>
        <end position="142"/>
    </location>
</feature>
<dbReference type="InterPro" id="IPR013098">
    <property type="entry name" value="Ig_I-set"/>
</dbReference>
<feature type="domain" description="Ig-like" evidence="6">
    <location>
        <begin position="154"/>
        <end position="241"/>
    </location>
</feature>
<evidence type="ECO:0000313" key="9">
    <source>
        <dbReference type="Proteomes" id="UP000008068"/>
    </source>
</evidence>
<dbReference type="InterPro" id="IPR013783">
    <property type="entry name" value="Ig-like_fold"/>
</dbReference>
<reference evidence="9" key="1">
    <citation type="submission" date="2011-07" db="EMBL/GenBank/DDBJ databases">
        <authorList>
            <consortium name="Caenorhabditis brenneri Sequencing and Analysis Consortium"/>
            <person name="Wilson R.K."/>
        </authorList>
    </citation>
    <scope>NUCLEOTIDE SEQUENCE [LARGE SCALE GENOMIC DNA]</scope>
    <source>
        <strain evidence="9">PB2801</strain>
    </source>
</reference>
<dbReference type="EMBL" id="GL379848">
    <property type="protein sequence ID" value="EGT54814.1"/>
    <property type="molecule type" value="Genomic_DNA"/>
</dbReference>
<dbReference type="InterPro" id="IPR036179">
    <property type="entry name" value="Ig-like_dom_sf"/>
</dbReference>
<feature type="domain" description="Ig-like" evidence="6">
    <location>
        <begin position="374"/>
        <end position="473"/>
    </location>
</feature>
<dbReference type="InterPro" id="IPR036116">
    <property type="entry name" value="FN3_sf"/>
</dbReference>
<dbReference type="InterPro" id="IPR050958">
    <property type="entry name" value="Cell_Adh-Cytoskel_Orgn"/>
</dbReference>
<dbReference type="Pfam" id="PF00041">
    <property type="entry name" value="fn3"/>
    <property type="match status" value="1"/>
</dbReference>
<keyword evidence="2" id="KW-0677">Repeat</keyword>
<dbReference type="PROSITE" id="PS50835">
    <property type="entry name" value="IG_LIKE"/>
    <property type="match status" value="4"/>
</dbReference>
<keyword evidence="5" id="KW-1133">Transmembrane helix</keyword>
<dbReference type="InterPro" id="IPR003599">
    <property type="entry name" value="Ig_sub"/>
</dbReference>
<dbReference type="GO" id="GO:0030424">
    <property type="term" value="C:axon"/>
    <property type="evidence" value="ECO:0007669"/>
    <property type="project" value="TreeGrafter"/>
</dbReference>
<dbReference type="Pfam" id="PF24665">
    <property type="entry name" value="DUF7652"/>
    <property type="match status" value="1"/>
</dbReference>
<dbReference type="InterPro" id="IPR007110">
    <property type="entry name" value="Ig-like_dom"/>
</dbReference>
<dbReference type="HOGENOM" id="CLU_014197_0_0_1"/>
<dbReference type="SUPFAM" id="SSF49265">
    <property type="entry name" value="Fibronectin type III"/>
    <property type="match status" value="1"/>
</dbReference>
<proteinExistence type="predicted"/>
<dbReference type="GO" id="GO:0050808">
    <property type="term" value="P:synapse organization"/>
    <property type="evidence" value="ECO:0007669"/>
    <property type="project" value="TreeGrafter"/>
</dbReference>
<dbReference type="eggNOG" id="KOG3515">
    <property type="taxonomic scope" value="Eukaryota"/>
</dbReference>
<organism evidence="9">
    <name type="scientific">Caenorhabditis brenneri</name>
    <name type="common">Nematode worm</name>
    <dbReference type="NCBI Taxonomy" id="135651"/>
    <lineage>
        <taxon>Eukaryota</taxon>
        <taxon>Metazoa</taxon>
        <taxon>Ecdysozoa</taxon>
        <taxon>Nematoda</taxon>
        <taxon>Chromadorea</taxon>
        <taxon>Rhabditida</taxon>
        <taxon>Rhabditina</taxon>
        <taxon>Rhabditomorpha</taxon>
        <taxon>Rhabditoidea</taxon>
        <taxon>Rhabditidae</taxon>
        <taxon>Peloderinae</taxon>
        <taxon>Caenorhabditis</taxon>
    </lineage>
</organism>
<keyword evidence="5" id="KW-0812">Transmembrane</keyword>
<dbReference type="SMART" id="SM00060">
    <property type="entry name" value="FN3"/>
    <property type="match status" value="1"/>
</dbReference>
<dbReference type="SMART" id="SM00409">
    <property type="entry name" value="IG"/>
    <property type="match status" value="4"/>
</dbReference>
<keyword evidence="9" id="KW-1185">Reference proteome</keyword>
<dbReference type="SUPFAM" id="SSF48726">
    <property type="entry name" value="Immunoglobulin"/>
    <property type="match status" value="4"/>
</dbReference>
<accession>G0N7L5</accession>
<feature type="transmembrane region" description="Helical" evidence="5">
    <location>
        <begin position="706"/>
        <end position="728"/>
    </location>
</feature>
<dbReference type="GO" id="GO:0005886">
    <property type="term" value="C:plasma membrane"/>
    <property type="evidence" value="ECO:0007669"/>
    <property type="project" value="TreeGrafter"/>
</dbReference>
<keyword evidence="5" id="KW-0472">Membrane</keyword>
<keyword evidence="4" id="KW-0393">Immunoglobulin domain</keyword>
<dbReference type="InterPro" id="IPR056069">
    <property type="entry name" value="DUF7652"/>
</dbReference>
<evidence type="ECO:0000256" key="3">
    <source>
        <dbReference type="ARBA" id="ARBA00023157"/>
    </source>
</evidence>
<dbReference type="Pfam" id="PF07679">
    <property type="entry name" value="I-set"/>
    <property type="match status" value="1"/>
</dbReference>
<evidence type="ECO:0000256" key="2">
    <source>
        <dbReference type="ARBA" id="ARBA00022737"/>
    </source>
</evidence>
<dbReference type="Gene3D" id="2.60.40.10">
    <property type="entry name" value="Immunoglobulins"/>
    <property type="match status" value="6"/>
</dbReference>
<evidence type="ECO:0000259" key="6">
    <source>
        <dbReference type="PROSITE" id="PS50835"/>
    </source>
</evidence>
<gene>
    <name evidence="8" type="ORF">CAEBREN_31749</name>
</gene>
<dbReference type="InParanoid" id="G0N7L5"/>
<dbReference type="Pfam" id="PF13927">
    <property type="entry name" value="Ig_3"/>
    <property type="match status" value="3"/>
</dbReference>
<dbReference type="CDD" id="cd00096">
    <property type="entry name" value="Ig"/>
    <property type="match status" value="3"/>
</dbReference>
<keyword evidence="1" id="KW-0732">Signal</keyword>
<dbReference type="GO" id="GO:0008046">
    <property type="term" value="F:axon guidance receptor activity"/>
    <property type="evidence" value="ECO:0007669"/>
    <property type="project" value="TreeGrafter"/>
</dbReference>
<dbReference type="GO" id="GO:0007156">
    <property type="term" value="P:homophilic cell adhesion via plasma membrane adhesion molecules"/>
    <property type="evidence" value="ECO:0007669"/>
    <property type="project" value="TreeGrafter"/>
</dbReference>
<feature type="domain" description="Fibronectin type-III" evidence="7">
    <location>
        <begin position="480"/>
        <end position="591"/>
    </location>
</feature>
<evidence type="ECO:0000259" key="7">
    <source>
        <dbReference type="PROSITE" id="PS50853"/>
    </source>
</evidence>
<name>G0N7L5_CAEBE</name>
<dbReference type="AlphaFoldDB" id="G0N7L5"/>
<feature type="domain" description="Ig-like" evidence="6">
    <location>
        <begin position="267"/>
        <end position="366"/>
    </location>
</feature>
<dbReference type="InterPro" id="IPR003598">
    <property type="entry name" value="Ig_sub2"/>
</dbReference>
<dbReference type="PANTHER" id="PTHR45080">
    <property type="entry name" value="CONTACTIN 5"/>
    <property type="match status" value="1"/>
</dbReference>
<dbReference type="PANTHER" id="PTHR45080:SF8">
    <property type="entry name" value="IG-LIKE DOMAIN-CONTAINING PROTEIN"/>
    <property type="match status" value="1"/>
</dbReference>
<dbReference type="Proteomes" id="UP000008068">
    <property type="component" value="Unassembled WGS sequence"/>
</dbReference>
<keyword evidence="3" id="KW-1015">Disulfide bond</keyword>
<dbReference type="PROSITE" id="PS50853">
    <property type="entry name" value="FN3"/>
    <property type="match status" value="1"/>
</dbReference>
<dbReference type="InterPro" id="IPR003961">
    <property type="entry name" value="FN3_dom"/>
</dbReference>
<evidence type="ECO:0000313" key="8">
    <source>
        <dbReference type="EMBL" id="EGT54814.1"/>
    </source>
</evidence>
<sequence>MQLSNPPAHSYEWKQISSGDRYQGRVWPIRVDSTMSGDFECRATNELGEGTATLKLVVQHTPKITVPASINPNEMEDVDIQCEVNAVPEAIDIKWIGPNGFKKNGSRLTLPSVSKAQSGNYTCVATNFLTVYGLSGSQQRVGTGTTLLDVRRKPGQAQIVSTRQSVDVGETIKLVCQAEDVGNPSSTYAWASPSSGGIFGLEGHNDKSFEVRNAQLSDNGVYSCKAYNDLGEGKPATVMITVCLIQELMHVIIDVFKVIEQAQISSPLATEKIFTAGEQGKVLECEAQGYPTPVVSWLKDGVPVKQKFYETSQTVESKCNPEDYCTQTVASTLTLFGPLKWWNKGNFTCIAENGSNKKNKDSSSWTVVRVLHKPVILNTKFPKKSLAAADIGSQAILKCTVSARPEPEFHWMFKDSEIFENERYSFHTVGTSSKPDQYEQVLQIESVQDSDYGDYICRATNGNGADHVIIELRKTSKPALPVDLQKLAATSNSILLGWIPQFDGGSNQSYVLEARKIDPFSGEIDENLPATKLRINSDQQEQEIDGDLVSKSTYNFTGLTPLSTYYLRIQAVNEKGESDFTTVLIASTEDVMEDASMMSPSRLVLDSGEQKIDVEPKLPSDACTLLYVLADGIWRTSICYTSSNPIGNIVPGREYKARFCTTTDGFKCSPVSKTICMFFEHLSGNFTRIIRYFSASGSGSVWKTKVFIPFVFFIFIGMAVCVFFLVCCKTRTATKSSKLSPIILTSLPGDELKKPSGYEEPNHATFAVTSENDNEPLSHHESFHNCSKPGTNMEYDVSTDCYLQDNVKVLKNTSLSGFGNIESSENGDSNEDRRIVREIIV</sequence>
<evidence type="ECO:0000256" key="4">
    <source>
        <dbReference type="ARBA" id="ARBA00023319"/>
    </source>
</evidence>
<protein>
    <submittedName>
        <fullName evidence="8">Uncharacterized protein</fullName>
    </submittedName>
</protein>
<evidence type="ECO:0000256" key="1">
    <source>
        <dbReference type="ARBA" id="ARBA00022729"/>
    </source>
</evidence>
<dbReference type="SMART" id="SM00408">
    <property type="entry name" value="IGc2"/>
    <property type="match status" value="4"/>
</dbReference>
<evidence type="ECO:0000256" key="5">
    <source>
        <dbReference type="SAM" id="Phobius"/>
    </source>
</evidence>
<dbReference type="FunCoup" id="G0N7L5">
    <property type="interactions" value="89"/>
</dbReference>